<protein>
    <submittedName>
        <fullName evidence="2">Uncharacterized protein</fullName>
    </submittedName>
</protein>
<evidence type="ECO:0000256" key="1">
    <source>
        <dbReference type="SAM" id="MobiDB-lite"/>
    </source>
</evidence>
<gene>
    <name evidence="2" type="ORF">IPOD504_LOCUS2253</name>
</gene>
<dbReference type="Proteomes" id="UP000837857">
    <property type="component" value="Chromosome 12"/>
</dbReference>
<reference evidence="2" key="1">
    <citation type="submission" date="2022-03" db="EMBL/GenBank/DDBJ databases">
        <authorList>
            <person name="Martin H S."/>
        </authorList>
    </citation>
    <scope>NUCLEOTIDE SEQUENCE</scope>
</reference>
<accession>A0ABN8HRJ5</accession>
<organism evidence="2 3">
    <name type="scientific">Iphiclides podalirius</name>
    <name type="common">scarce swallowtail</name>
    <dbReference type="NCBI Taxonomy" id="110791"/>
    <lineage>
        <taxon>Eukaryota</taxon>
        <taxon>Metazoa</taxon>
        <taxon>Ecdysozoa</taxon>
        <taxon>Arthropoda</taxon>
        <taxon>Hexapoda</taxon>
        <taxon>Insecta</taxon>
        <taxon>Pterygota</taxon>
        <taxon>Neoptera</taxon>
        <taxon>Endopterygota</taxon>
        <taxon>Lepidoptera</taxon>
        <taxon>Glossata</taxon>
        <taxon>Ditrysia</taxon>
        <taxon>Papilionoidea</taxon>
        <taxon>Papilionidae</taxon>
        <taxon>Papilioninae</taxon>
        <taxon>Iphiclides</taxon>
    </lineage>
</organism>
<feature type="non-terminal residue" evidence="2">
    <location>
        <position position="1"/>
    </location>
</feature>
<proteinExistence type="predicted"/>
<keyword evidence="3" id="KW-1185">Reference proteome</keyword>
<name>A0ABN8HRJ5_9NEOP</name>
<feature type="region of interest" description="Disordered" evidence="1">
    <location>
        <begin position="1"/>
        <end position="22"/>
    </location>
</feature>
<feature type="compositionally biased region" description="Polar residues" evidence="1">
    <location>
        <begin position="137"/>
        <end position="165"/>
    </location>
</feature>
<sequence length="165" mass="17274">MRVAIDRRPPPSPAHPLAPRHPRGRVVLYLGPLVRGSRPAAGEGLTSAALDRAIGPRPDIDPRASGPIFSDRTIASHTYVKLSGVAHWPGVSDVTGQSRRMGAAGSAHAPRRLPGSAGLRRQSGPADPRCAKLPPATSKTISGAPWSSSKAQNPTNRNISNNALN</sequence>
<evidence type="ECO:0000313" key="2">
    <source>
        <dbReference type="EMBL" id="CAH2040070.1"/>
    </source>
</evidence>
<dbReference type="EMBL" id="OW152824">
    <property type="protein sequence ID" value="CAH2040070.1"/>
    <property type="molecule type" value="Genomic_DNA"/>
</dbReference>
<evidence type="ECO:0000313" key="3">
    <source>
        <dbReference type="Proteomes" id="UP000837857"/>
    </source>
</evidence>
<feature type="region of interest" description="Disordered" evidence="1">
    <location>
        <begin position="92"/>
        <end position="165"/>
    </location>
</feature>